<feature type="transmembrane region" description="Helical" evidence="1">
    <location>
        <begin position="76"/>
        <end position="95"/>
    </location>
</feature>
<dbReference type="PANTHER" id="PTHR43471:SF12">
    <property type="entry name" value="HYPOTHETICAL MEMBRANE PROTEIN, CONSERVED"/>
    <property type="match status" value="1"/>
</dbReference>
<dbReference type="PANTHER" id="PTHR43471">
    <property type="entry name" value="ABC TRANSPORTER PERMEASE"/>
    <property type="match status" value="1"/>
</dbReference>
<keyword evidence="1" id="KW-1133">Transmembrane helix</keyword>
<proteinExistence type="predicted"/>
<organism evidence="2 3">
    <name type="scientific">Halovenus rubra</name>
    <dbReference type="NCBI Taxonomy" id="869890"/>
    <lineage>
        <taxon>Archaea</taxon>
        <taxon>Methanobacteriati</taxon>
        <taxon>Methanobacteriota</taxon>
        <taxon>Stenosarchaea group</taxon>
        <taxon>Halobacteria</taxon>
        <taxon>Halobacteriales</taxon>
        <taxon>Haloarculaceae</taxon>
        <taxon>Halovenus</taxon>
    </lineage>
</organism>
<dbReference type="Proteomes" id="UP001596414">
    <property type="component" value="Unassembled WGS sequence"/>
</dbReference>
<evidence type="ECO:0000313" key="2">
    <source>
        <dbReference type="EMBL" id="MFC7126095.1"/>
    </source>
</evidence>
<dbReference type="RefSeq" id="WP_267638864.1">
    <property type="nucleotide sequence ID" value="NZ_JAODIY010000044.1"/>
</dbReference>
<dbReference type="EMBL" id="JBHSZQ010000015">
    <property type="protein sequence ID" value="MFC7126095.1"/>
    <property type="molecule type" value="Genomic_DNA"/>
</dbReference>
<protein>
    <submittedName>
        <fullName evidence="2">ABC transporter permease</fullName>
    </submittedName>
</protein>
<keyword evidence="1" id="KW-0472">Membrane</keyword>
<comment type="caution">
    <text evidence="2">The sequence shown here is derived from an EMBL/GenBank/DDBJ whole genome shotgun (WGS) entry which is preliminary data.</text>
</comment>
<feature type="transmembrane region" description="Helical" evidence="1">
    <location>
        <begin position="239"/>
        <end position="256"/>
    </location>
</feature>
<feature type="transmembrane region" description="Helical" evidence="1">
    <location>
        <begin position="116"/>
        <end position="143"/>
    </location>
</feature>
<feature type="transmembrane region" description="Helical" evidence="1">
    <location>
        <begin position="155"/>
        <end position="179"/>
    </location>
</feature>
<keyword evidence="1" id="KW-0812">Transmembrane</keyword>
<feature type="transmembrane region" description="Helical" evidence="1">
    <location>
        <begin position="191"/>
        <end position="210"/>
    </location>
</feature>
<sequence>MFETLRYESRRRVRGTAIMTAAISLYAGFTVWYFSALEGVDYEQLVQEAPATVKQAFGIESLTTIEGFLSAQVFNFVWLLGLGLYFAYAAGALIADDIESERMDLLLSFPISRTQLLAETFASLLVPLLAVNIVTGGVIYLLVGAIGQTIAPAHLVVAHVFSLPYLLVCAAIGVVASVLAERAAIAKRAAVGIVFALYLVESVVGSNTAFEWVQYISPTHYYKPTQILVHGSFNVTDPLVLLVTFVVLLALGQFLFQRRDI</sequence>
<reference evidence="2 3" key="1">
    <citation type="journal article" date="2014" name="Int. J. Syst. Evol. Microbiol.">
        <title>Complete genome sequence of Corynebacterium casei LMG S-19264T (=DSM 44701T), isolated from a smear-ripened cheese.</title>
        <authorList>
            <consortium name="US DOE Joint Genome Institute (JGI-PGF)"/>
            <person name="Walter F."/>
            <person name="Albersmeier A."/>
            <person name="Kalinowski J."/>
            <person name="Ruckert C."/>
        </authorList>
    </citation>
    <scope>NUCLEOTIDE SEQUENCE [LARGE SCALE GENOMIC DNA]</scope>
    <source>
        <strain evidence="2 3">CGMCC 4.7215</strain>
    </source>
</reference>
<evidence type="ECO:0000256" key="1">
    <source>
        <dbReference type="SAM" id="Phobius"/>
    </source>
</evidence>
<evidence type="ECO:0000313" key="3">
    <source>
        <dbReference type="Proteomes" id="UP001596414"/>
    </source>
</evidence>
<accession>A0ABD5X4P2</accession>
<dbReference type="Pfam" id="PF12679">
    <property type="entry name" value="ABC2_membrane_2"/>
    <property type="match status" value="1"/>
</dbReference>
<gene>
    <name evidence="2" type="ORF">ACFQJ7_08610</name>
</gene>
<dbReference type="AlphaFoldDB" id="A0ABD5X4P2"/>
<dbReference type="GO" id="GO:0005886">
    <property type="term" value="C:plasma membrane"/>
    <property type="evidence" value="ECO:0007669"/>
    <property type="project" value="UniProtKB-SubCell"/>
</dbReference>
<name>A0ABD5X4P2_9EURY</name>
<feature type="transmembrane region" description="Helical" evidence="1">
    <location>
        <begin position="12"/>
        <end position="34"/>
    </location>
</feature>